<organism evidence="4 5">
    <name type="scientific">Halobaculum lipolyticum</name>
    <dbReference type="NCBI Taxonomy" id="3032001"/>
    <lineage>
        <taxon>Archaea</taxon>
        <taxon>Methanobacteriati</taxon>
        <taxon>Methanobacteriota</taxon>
        <taxon>Stenosarchaea group</taxon>
        <taxon>Halobacteria</taxon>
        <taxon>Halobacteriales</taxon>
        <taxon>Haloferacaceae</taxon>
        <taxon>Halobaculum</taxon>
    </lineage>
</organism>
<protein>
    <submittedName>
        <fullName evidence="4">TCP-1/cpn60 chaperonin family protein</fullName>
    </submittedName>
</protein>
<dbReference type="PANTHER" id="PTHR11353">
    <property type="entry name" value="CHAPERONIN"/>
    <property type="match status" value="1"/>
</dbReference>
<evidence type="ECO:0000256" key="3">
    <source>
        <dbReference type="ARBA" id="ARBA00023186"/>
    </source>
</evidence>
<reference evidence="4 5" key="1">
    <citation type="journal article" date="2019" name="Int. J. Syst. Evol. Microbiol.">
        <title>The Global Catalogue of Microorganisms (GCM) 10K type strain sequencing project: providing services to taxonomists for standard genome sequencing and annotation.</title>
        <authorList>
            <consortium name="The Broad Institute Genomics Platform"/>
            <consortium name="The Broad Institute Genome Sequencing Center for Infectious Disease"/>
            <person name="Wu L."/>
            <person name="Ma J."/>
        </authorList>
    </citation>
    <scope>NUCLEOTIDE SEQUENCE [LARGE SCALE GENOMIC DNA]</scope>
    <source>
        <strain evidence="4 5">DT31</strain>
    </source>
</reference>
<dbReference type="RefSeq" id="WP_390209669.1">
    <property type="nucleotide sequence ID" value="NZ_JBHTAH010000001.1"/>
</dbReference>
<evidence type="ECO:0000256" key="1">
    <source>
        <dbReference type="ARBA" id="ARBA00022741"/>
    </source>
</evidence>
<keyword evidence="2" id="KW-0067">ATP-binding</keyword>
<keyword evidence="5" id="KW-1185">Reference proteome</keyword>
<evidence type="ECO:0000313" key="5">
    <source>
        <dbReference type="Proteomes" id="UP001596461"/>
    </source>
</evidence>
<dbReference type="Pfam" id="PF00118">
    <property type="entry name" value="Cpn60_TCP1"/>
    <property type="match status" value="1"/>
</dbReference>
<dbReference type="InterPro" id="IPR027413">
    <property type="entry name" value="GROEL-like_equatorial_sf"/>
</dbReference>
<dbReference type="AlphaFoldDB" id="A0ABD5W3U4"/>
<name>A0ABD5W3U4_9EURY</name>
<dbReference type="InterPro" id="IPR017998">
    <property type="entry name" value="Chaperone_TCP-1"/>
</dbReference>
<dbReference type="EMBL" id="JBHTAH010000001">
    <property type="protein sequence ID" value="MFC7068009.1"/>
    <property type="molecule type" value="Genomic_DNA"/>
</dbReference>
<dbReference type="InterPro" id="IPR002423">
    <property type="entry name" value="Cpn60/GroEL/TCP-1"/>
</dbReference>
<dbReference type="GO" id="GO:0005524">
    <property type="term" value="F:ATP binding"/>
    <property type="evidence" value="ECO:0007669"/>
    <property type="project" value="UniProtKB-KW"/>
</dbReference>
<feature type="non-terminal residue" evidence="4">
    <location>
        <position position="1"/>
    </location>
</feature>
<evidence type="ECO:0000256" key="2">
    <source>
        <dbReference type="ARBA" id="ARBA00022840"/>
    </source>
</evidence>
<proteinExistence type="predicted"/>
<accession>A0ABD5W3U4</accession>
<dbReference type="SUPFAM" id="SSF48592">
    <property type="entry name" value="GroEL equatorial domain-like"/>
    <property type="match status" value="1"/>
</dbReference>
<evidence type="ECO:0000313" key="4">
    <source>
        <dbReference type="EMBL" id="MFC7068009.1"/>
    </source>
</evidence>
<keyword evidence="3" id="KW-0143">Chaperone</keyword>
<keyword evidence="1" id="KW-0547">Nucleotide-binding</keyword>
<comment type="caution">
    <text evidence="4">The sequence shown here is derived from an EMBL/GenBank/DDBJ whole genome shotgun (WGS) entry which is preliminary data.</text>
</comment>
<dbReference type="Gene3D" id="1.10.560.10">
    <property type="entry name" value="GroEL-like equatorial domain"/>
    <property type="match status" value="1"/>
</dbReference>
<sequence>LAENAGLDPIDSLVDLRARHDRDGVAGIVIDGPSVEITDPTDEHVVDPAAVKREALESATEAATMILRIDDVIAAN</sequence>
<dbReference type="Proteomes" id="UP001596461">
    <property type="component" value="Unassembled WGS sequence"/>
</dbReference>
<gene>
    <name evidence="4" type="ORF">ACFQL9_00005</name>
</gene>